<reference evidence="1" key="1">
    <citation type="submission" date="2021-06" db="EMBL/GenBank/DDBJ databases">
        <title>Parelaphostrongylus tenuis whole genome reference sequence.</title>
        <authorList>
            <person name="Garwood T.J."/>
            <person name="Larsen P.A."/>
            <person name="Fountain-Jones N.M."/>
            <person name="Garbe J.R."/>
            <person name="Macchietto M.G."/>
            <person name="Kania S.A."/>
            <person name="Gerhold R.W."/>
            <person name="Richards J.E."/>
            <person name="Wolf T.M."/>
        </authorList>
    </citation>
    <scope>NUCLEOTIDE SEQUENCE</scope>
    <source>
        <strain evidence="1">MNPRO001-30</strain>
        <tissue evidence="1">Meninges</tissue>
    </source>
</reference>
<name>A0AAD5N4S7_PARTN</name>
<organism evidence="1 2">
    <name type="scientific">Parelaphostrongylus tenuis</name>
    <name type="common">Meningeal worm</name>
    <dbReference type="NCBI Taxonomy" id="148309"/>
    <lineage>
        <taxon>Eukaryota</taxon>
        <taxon>Metazoa</taxon>
        <taxon>Ecdysozoa</taxon>
        <taxon>Nematoda</taxon>
        <taxon>Chromadorea</taxon>
        <taxon>Rhabditida</taxon>
        <taxon>Rhabditina</taxon>
        <taxon>Rhabditomorpha</taxon>
        <taxon>Strongyloidea</taxon>
        <taxon>Metastrongylidae</taxon>
        <taxon>Parelaphostrongylus</taxon>
    </lineage>
</organism>
<sequence length="132" mass="15036">MFTSRSSSPWFFVAVCFELNLLQWNSTQMRISPDVPLFIEDGHRESSAPFIQDGHSENERINGPAALEMVEDVETLVKDVITPLRTSVDSLAASRRRFPSESQRTNFVHAGWLFTPAFPRDVTPPLQWLSEI</sequence>
<protein>
    <submittedName>
        <fullName evidence="1">Uncharacterized protein</fullName>
    </submittedName>
</protein>
<accession>A0AAD5N4S7</accession>
<comment type="caution">
    <text evidence="1">The sequence shown here is derived from an EMBL/GenBank/DDBJ whole genome shotgun (WGS) entry which is preliminary data.</text>
</comment>
<proteinExistence type="predicted"/>
<dbReference type="AlphaFoldDB" id="A0AAD5N4S7"/>
<dbReference type="Proteomes" id="UP001196413">
    <property type="component" value="Unassembled WGS sequence"/>
</dbReference>
<keyword evidence="2" id="KW-1185">Reference proteome</keyword>
<dbReference type="EMBL" id="JAHQIW010003235">
    <property type="protein sequence ID" value="KAJ1357764.1"/>
    <property type="molecule type" value="Genomic_DNA"/>
</dbReference>
<gene>
    <name evidence="1" type="ORF">KIN20_015980</name>
</gene>
<evidence type="ECO:0000313" key="1">
    <source>
        <dbReference type="EMBL" id="KAJ1357764.1"/>
    </source>
</evidence>
<evidence type="ECO:0000313" key="2">
    <source>
        <dbReference type="Proteomes" id="UP001196413"/>
    </source>
</evidence>